<proteinExistence type="predicted"/>
<comment type="caution">
    <text evidence="2">The sequence shown here is derived from an EMBL/GenBank/DDBJ whole genome shotgun (WGS) entry which is preliminary data.</text>
</comment>
<accession>A0A834H5N7</accession>
<evidence type="ECO:0000313" key="2">
    <source>
        <dbReference type="EMBL" id="KAF7148201.1"/>
    </source>
</evidence>
<dbReference type="Gene3D" id="1.25.40.20">
    <property type="entry name" value="Ankyrin repeat-containing domain"/>
    <property type="match status" value="1"/>
</dbReference>
<evidence type="ECO:0000313" key="3">
    <source>
        <dbReference type="Proteomes" id="UP000626092"/>
    </source>
</evidence>
<dbReference type="InterPro" id="IPR036770">
    <property type="entry name" value="Ankyrin_rpt-contain_sf"/>
</dbReference>
<dbReference type="PROSITE" id="PS50088">
    <property type="entry name" value="ANK_REPEAT"/>
    <property type="match status" value="1"/>
</dbReference>
<protein>
    <recommendedName>
        <fullName evidence="4">Ankyrin repeat family protein</fullName>
    </recommendedName>
</protein>
<dbReference type="Proteomes" id="UP000626092">
    <property type="component" value="Unassembled WGS sequence"/>
</dbReference>
<keyword evidence="1" id="KW-0040">ANK repeat</keyword>
<feature type="repeat" description="ANK" evidence="1">
    <location>
        <begin position="148"/>
        <end position="180"/>
    </location>
</feature>
<name>A0A834H5N7_RHOSS</name>
<dbReference type="SUPFAM" id="SSF48403">
    <property type="entry name" value="Ankyrin repeat"/>
    <property type="match status" value="1"/>
</dbReference>
<sequence length="499" mass="55765">MCLSLCLVISPHESKLLVVRLGAEEEAKRSIAAAKEEEEEEHQVGPVVEGVEEEGRVVWTTDYEYSDCERVDRVDETIGVAIALDDKETLFSVINNPDLFSVSSYNSEHKIWEEICTYDAVNCAAAFLEGEWELGLPMGVISPVAGSGEAFPLHYAAKRLPPRVVELLLSHGARTDIKLYDPLNRRGHDGLLPLEIALDVARECLPRRIVFSSEPSIFQLIASLGLPGMKGRLKTIKLLALSTENVGKIAYDYAMEGKLAEFAVLLTVAREKVLVPITFSRHDGDGWDGSMTLHQGLEDEMGSLFHEECRLTGSFANKELTWIKRKKILLRSIALLLEVYERAGNAIEECIQLERHSKEVEKDVALRLVEAGFRLKKGDSDFSIDDRMNSGDSMRSPIQCLLTGVPSLSPHLPLLPEWNFKTRRAINPGTGYGFTPPTYPSKRTHSYVSKSIFGSHYSTSLDVQVKNQTKTMEQGLHKYLSWEKLAYISMLIKKGIRSA</sequence>
<dbReference type="EMBL" id="WJXA01000003">
    <property type="protein sequence ID" value="KAF7148201.1"/>
    <property type="molecule type" value="Genomic_DNA"/>
</dbReference>
<organism evidence="2 3">
    <name type="scientific">Rhododendron simsii</name>
    <name type="common">Sims's rhododendron</name>
    <dbReference type="NCBI Taxonomy" id="118357"/>
    <lineage>
        <taxon>Eukaryota</taxon>
        <taxon>Viridiplantae</taxon>
        <taxon>Streptophyta</taxon>
        <taxon>Embryophyta</taxon>
        <taxon>Tracheophyta</taxon>
        <taxon>Spermatophyta</taxon>
        <taxon>Magnoliopsida</taxon>
        <taxon>eudicotyledons</taxon>
        <taxon>Gunneridae</taxon>
        <taxon>Pentapetalae</taxon>
        <taxon>asterids</taxon>
        <taxon>Ericales</taxon>
        <taxon>Ericaceae</taxon>
        <taxon>Ericoideae</taxon>
        <taxon>Rhodoreae</taxon>
        <taxon>Rhododendron</taxon>
    </lineage>
</organism>
<evidence type="ECO:0000256" key="1">
    <source>
        <dbReference type="PROSITE-ProRule" id="PRU00023"/>
    </source>
</evidence>
<gene>
    <name evidence="2" type="ORF">RHSIM_Rhsim03G0008000</name>
</gene>
<keyword evidence="3" id="KW-1185">Reference proteome</keyword>
<dbReference type="AlphaFoldDB" id="A0A834H5N7"/>
<evidence type="ECO:0008006" key="4">
    <source>
        <dbReference type="Google" id="ProtNLM"/>
    </source>
</evidence>
<dbReference type="OrthoDB" id="673776at2759"/>
<reference evidence="2" key="1">
    <citation type="submission" date="2019-11" db="EMBL/GenBank/DDBJ databases">
        <authorList>
            <person name="Liu Y."/>
            <person name="Hou J."/>
            <person name="Li T.-Q."/>
            <person name="Guan C.-H."/>
            <person name="Wu X."/>
            <person name="Wu H.-Z."/>
            <person name="Ling F."/>
            <person name="Zhang R."/>
            <person name="Shi X.-G."/>
            <person name="Ren J.-P."/>
            <person name="Chen E.-F."/>
            <person name="Sun J.-M."/>
        </authorList>
    </citation>
    <scope>NUCLEOTIDE SEQUENCE</scope>
    <source>
        <strain evidence="2">Adult_tree_wgs_1</strain>
        <tissue evidence="2">Leaves</tissue>
    </source>
</reference>
<dbReference type="InterPro" id="IPR002110">
    <property type="entry name" value="Ankyrin_rpt"/>
</dbReference>